<dbReference type="Pfam" id="PF18476">
    <property type="entry name" value="PIN_8"/>
    <property type="match status" value="1"/>
</dbReference>
<evidence type="ECO:0000259" key="1">
    <source>
        <dbReference type="Pfam" id="PF18476"/>
    </source>
</evidence>
<dbReference type="EMBL" id="MZMU01000018">
    <property type="protein sequence ID" value="RXT19530.1"/>
    <property type="molecule type" value="Genomic_DNA"/>
</dbReference>
<dbReference type="AlphaFoldDB" id="A0A4V1P074"/>
<feature type="domain" description="PIN like" evidence="1">
    <location>
        <begin position="84"/>
        <end position="299"/>
    </location>
</feature>
<proteinExistence type="predicted"/>
<comment type="caution">
    <text evidence="2">The sequence shown here is derived from an EMBL/GenBank/DDBJ whole genome shotgun (WGS) entry which is preliminary data.</text>
</comment>
<organism evidence="2 3">
    <name type="scientific">Rhizobium leguminosarum</name>
    <dbReference type="NCBI Taxonomy" id="384"/>
    <lineage>
        <taxon>Bacteria</taxon>
        <taxon>Pseudomonadati</taxon>
        <taxon>Pseudomonadota</taxon>
        <taxon>Alphaproteobacteria</taxon>
        <taxon>Hyphomicrobiales</taxon>
        <taxon>Rhizobiaceae</taxon>
        <taxon>Rhizobium/Agrobacterium group</taxon>
        <taxon>Rhizobium</taxon>
    </lineage>
</organism>
<evidence type="ECO:0000313" key="2">
    <source>
        <dbReference type="EMBL" id="RXT19530.1"/>
    </source>
</evidence>
<name>A0A4V1P074_RHILE</name>
<dbReference type="Proteomes" id="UP000290767">
    <property type="component" value="Unassembled WGS sequence"/>
</dbReference>
<accession>A0A4V1P074</accession>
<sequence>MSLQLRIGGLIRAGATHKMSKNKGEAALEAAAVLEVEKRQTAPPSRRDDRAVAANPFLLEDIFPDPIDLLRSSLVAGVADSDVLVAIDTNALLLPYAIGKDDLGALAATYKKLAEEGRLFLPARSAREFIKHRDRKIAELLKTIADLSSRISVEGVVSPILEGLDGYDELKKAGQDLADGRKAYLKALGRIRTGVTAWRGNDPVTTLYAEVFAAGNVIEHEEEREALQTEWTDRLANKIPPGYKDGGKSDTGIGDFLIWKALLRIGREKQKDLVFVTGEEKADWFVRSGGEPVFTRPELLIEYRRASGGNNLHLSSLAELLRQFGTADEIVEEVRSAEASANSAVRMQASAASKVRRTGPSGLALASGEIDFDYSRDDGQISVPSPLGSIDLRFSKASDTKVHLYRTPTLIAIVRLTGVVRDDLLDMGEFDGSSHTYTIALGEAFAALNKTGEVLVGRVLAISDDSRGASADRVRFEYRIFQSGVPMSAP</sequence>
<reference evidence="2 3" key="1">
    <citation type="submission" date="2017-03" db="EMBL/GenBank/DDBJ databases">
        <authorList>
            <person name="Safronova V.I."/>
            <person name="Sazanova A.L."/>
            <person name="Chirak E.R."/>
        </authorList>
    </citation>
    <scope>NUCLEOTIDE SEQUENCE [LARGE SCALE GENOMIC DNA]</scope>
    <source>
        <strain evidence="2 3">Tri-43</strain>
    </source>
</reference>
<dbReference type="InterPro" id="IPR041578">
    <property type="entry name" value="PIN_8"/>
</dbReference>
<gene>
    <name evidence="2" type="ORF">B5P46_24725</name>
</gene>
<evidence type="ECO:0000313" key="3">
    <source>
        <dbReference type="Proteomes" id="UP000290767"/>
    </source>
</evidence>
<protein>
    <recommendedName>
        <fullName evidence="1">PIN like domain-containing protein</fullName>
    </recommendedName>
</protein>